<dbReference type="EMBL" id="MNPL01013418">
    <property type="protein sequence ID" value="OQR71824.1"/>
    <property type="molecule type" value="Genomic_DNA"/>
</dbReference>
<organism evidence="7 8">
    <name type="scientific">Tropilaelaps mercedesae</name>
    <dbReference type="NCBI Taxonomy" id="418985"/>
    <lineage>
        <taxon>Eukaryota</taxon>
        <taxon>Metazoa</taxon>
        <taxon>Ecdysozoa</taxon>
        <taxon>Arthropoda</taxon>
        <taxon>Chelicerata</taxon>
        <taxon>Arachnida</taxon>
        <taxon>Acari</taxon>
        <taxon>Parasitiformes</taxon>
        <taxon>Mesostigmata</taxon>
        <taxon>Gamasina</taxon>
        <taxon>Dermanyssoidea</taxon>
        <taxon>Laelapidae</taxon>
        <taxon>Tropilaelaps</taxon>
    </lineage>
</organism>
<dbReference type="GO" id="GO:0030672">
    <property type="term" value="C:synaptic vesicle membrane"/>
    <property type="evidence" value="ECO:0007669"/>
    <property type="project" value="TreeGrafter"/>
</dbReference>
<dbReference type="OrthoDB" id="10035640at2759"/>
<gene>
    <name evidence="7" type="ORF">BIW11_10756</name>
</gene>
<accession>A0A1V9XE64</accession>
<dbReference type="InParanoid" id="A0A1V9XE64"/>
<keyword evidence="5" id="KW-0458">Lysosome</keyword>
<dbReference type="Proteomes" id="UP000192247">
    <property type="component" value="Unassembled WGS sequence"/>
</dbReference>
<dbReference type="AlphaFoldDB" id="A0A1V9XE64"/>
<evidence type="ECO:0000256" key="4">
    <source>
        <dbReference type="ARBA" id="ARBA00023136"/>
    </source>
</evidence>
<sequence length="80" mass="9215">MLVTRYQALVRENAEVVAKEQIRLTQRLQDMDYAIGTLYQVLQDRSRKLAKQTDQLTTVSQIQALLNSTRMCLQKSAESL</sequence>
<evidence type="ECO:0000313" key="8">
    <source>
        <dbReference type="Proteomes" id="UP000192247"/>
    </source>
</evidence>
<dbReference type="PANTHER" id="PTHR31634:SF2">
    <property type="entry name" value="BLOC-1-RELATED COMPLEX SUBUNIT 5"/>
    <property type="match status" value="1"/>
</dbReference>
<dbReference type="GO" id="GO:0032418">
    <property type="term" value="P:lysosome localization"/>
    <property type="evidence" value="ECO:0007669"/>
    <property type="project" value="InterPro"/>
</dbReference>
<evidence type="ECO:0000256" key="1">
    <source>
        <dbReference type="ARBA" id="ARBA00004122"/>
    </source>
</evidence>
<evidence type="ECO:0000313" key="7">
    <source>
        <dbReference type="EMBL" id="OQR71824.1"/>
    </source>
</evidence>
<comment type="subcellular location">
    <subcellularLocation>
        <location evidence="1">Lysosome membrane</location>
        <topology evidence="1">Lipid-anchor</topology>
        <orientation evidence="1">Cytoplasmic side</orientation>
    </subcellularLocation>
</comment>
<dbReference type="GO" id="GO:0098574">
    <property type="term" value="C:cytoplasmic side of lysosomal membrane"/>
    <property type="evidence" value="ECO:0007669"/>
    <property type="project" value="TreeGrafter"/>
</dbReference>
<keyword evidence="4" id="KW-0472">Membrane</keyword>
<dbReference type="Pfam" id="PF10158">
    <property type="entry name" value="LOH1CR12"/>
    <property type="match status" value="1"/>
</dbReference>
<proteinExistence type="inferred from homology"/>
<dbReference type="GO" id="GO:0099078">
    <property type="term" value="C:BORC complex"/>
    <property type="evidence" value="ECO:0007669"/>
    <property type="project" value="TreeGrafter"/>
</dbReference>
<evidence type="ECO:0000256" key="2">
    <source>
        <dbReference type="ARBA" id="ARBA00010235"/>
    </source>
</evidence>
<protein>
    <recommendedName>
        <fullName evidence="3">BLOC-1-related complex subunit 5</fullName>
    </recommendedName>
</protein>
<evidence type="ECO:0000256" key="6">
    <source>
        <dbReference type="ARBA" id="ARBA00023288"/>
    </source>
</evidence>
<comment type="caution">
    <text evidence="7">The sequence shown here is derived from an EMBL/GenBank/DDBJ whole genome shotgun (WGS) entry which is preliminary data.</text>
</comment>
<comment type="similarity">
    <text evidence="2">Belongs to the BORCS5 family.</text>
</comment>
<evidence type="ECO:0000256" key="5">
    <source>
        <dbReference type="ARBA" id="ARBA00023228"/>
    </source>
</evidence>
<feature type="non-terminal residue" evidence="7">
    <location>
        <position position="80"/>
    </location>
</feature>
<evidence type="ECO:0000256" key="3">
    <source>
        <dbReference type="ARBA" id="ARBA00022300"/>
    </source>
</evidence>
<keyword evidence="6" id="KW-0449">Lipoprotein</keyword>
<dbReference type="InterPro" id="IPR018780">
    <property type="entry name" value="TBORCS5"/>
</dbReference>
<reference evidence="7 8" key="1">
    <citation type="journal article" date="2017" name="Gigascience">
        <title>Draft genome of the honey bee ectoparasitic mite, Tropilaelaps mercedesae, is shaped by the parasitic life history.</title>
        <authorList>
            <person name="Dong X."/>
            <person name="Armstrong S.D."/>
            <person name="Xia D."/>
            <person name="Makepeace B.L."/>
            <person name="Darby A.C."/>
            <person name="Kadowaki T."/>
        </authorList>
    </citation>
    <scope>NUCLEOTIDE SEQUENCE [LARGE SCALE GENOMIC DNA]</scope>
    <source>
        <strain evidence="7">Wuxi-XJTLU</strain>
    </source>
</reference>
<keyword evidence="8" id="KW-1185">Reference proteome</keyword>
<dbReference type="GO" id="GO:1903744">
    <property type="term" value="P:positive regulation of anterograde synaptic vesicle transport"/>
    <property type="evidence" value="ECO:0007669"/>
    <property type="project" value="TreeGrafter"/>
</dbReference>
<dbReference type="PANTHER" id="PTHR31634">
    <property type="entry name" value="BLOC-1-RELATED COMPLEX SUBUNIT 5"/>
    <property type="match status" value="1"/>
</dbReference>
<name>A0A1V9XE64_9ACAR</name>
<dbReference type="GO" id="GO:0072384">
    <property type="term" value="P:organelle transport along microtubule"/>
    <property type="evidence" value="ECO:0007669"/>
    <property type="project" value="TreeGrafter"/>
</dbReference>